<feature type="domain" description="Polysaccharide lyase 14" evidence="4">
    <location>
        <begin position="85"/>
        <end position="287"/>
    </location>
</feature>
<dbReference type="NCBIfam" id="TIGR04183">
    <property type="entry name" value="Por_Secre_tail"/>
    <property type="match status" value="1"/>
</dbReference>
<proteinExistence type="predicted"/>
<feature type="chain" id="PRO_5046675603" evidence="2">
    <location>
        <begin position="24"/>
        <end position="626"/>
    </location>
</feature>
<gene>
    <name evidence="5" type="ORF">ACFQ1M_08480</name>
</gene>
<dbReference type="Gene3D" id="2.60.120.200">
    <property type="match status" value="1"/>
</dbReference>
<feature type="signal peptide" evidence="2">
    <location>
        <begin position="1"/>
        <end position="23"/>
    </location>
</feature>
<sequence length="626" mass="69214">MKTSILKAVFVGLLLYAFTNVRAQNCNSMHLVLSENFNNHSGNVQYTIAKANQDFDGIQARTASEIRGLDGNGKTWPHKTRIINKELRAEYLANSASGRKGGFLFDKSFEDAEEAVLEYRVKFDKDFVWAAGGKLPGLGGSSKTNPGAIPSGCTPNQDNRKSGFSCRLMWRTNRAHTAKPKLVVYTYFPDNLSGCGEDIDIIRDIKKDQWYTIRQYIKLNSPGNRNGILKMWVDGNLLVDKSDVLYRLSGKGNVKINSLIMNTYRGGGATDPVWWSPTKDYTYFDDFKVWVNCHAIGSGNSTPSVSFNNPSGNLTVQQGYDLTVTALASDSDGSISNLKLYVDNNLVRQENYAPYEWGHDGSPNPQEVNGLSIGTHTFRVVATDNDGATAQDTFQLTVQGSDNGGGNSCDFDTPASSGIPRMDNISYSEVHVLGQGGPALSNFKKFSINWNPTYNGLYKFAFNTNNGSPNWYVDFSDTMDFQLKNTNPEITLNNTGFNGLDGSYWVARDGANFVWVSKDRDFSLYFSNSSAAPNCSGRTSIISANDDSHLIIYPNPVKDVLLVSGLSSTISEMHIYDLRGKEVLQTKRNATQSKESIDVQGLEAGLYFINIITTENNILKSKFIKE</sequence>
<accession>A0ABW3CWU7</accession>
<dbReference type="RefSeq" id="WP_386406789.1">
    <property type="nucleotide sequence ID" value="NZ_JBHTJH010000004.1"/>
</dbReference>
<dbReference type="InterPro" id="IPR026444">
    <property type="entry name" value="Secre_tail"/>
</dbReference>
<dbReference type="PANTHER" id="PTHR40124">
    <property type="match status" value="1"/>
</dbReference>
<evidence type="ECO:0000256" key="2">
    <source>
        <dbReference type="SAM" id="SignalP"/>
    </source>
</evidence>
<organism evidence="5 6">
    <name type="scientific">Sungkyunkwania multivorans</name>
    <dbReference type="NCBI Taxonomy" id="1173618"/>
    <lineage>
        <taxon>Bacteria</taxon>
        <taxon>Pseudomonadati</taxon>
        <taxon>Bacteroidota</taxon>
        <taxon>Flavobacteriia</taxon>
        <taxon>Flavobacteriales</taxon>
        <taxon>Flavobacteriaceae</taxon>
        <taxon>Sungkyunkwania</taxon>
    </lineage>
</organism>
<keyword evidence="6" id="KW-1185">Reference proteome</keyword>
<dbReference type="GO" id="GO:0016829">
    <property type="term" value="F:lyase activity"/>
    <property type="evidence" value="ECO:0007669"/>
    <property type="project" value="UniProtKB-KW"/>
</dbReference>
<dbReference type="InterPro" id="IPR048958">
    <property type="entry name" value="Polysacc_lyase_14"/>
</dbReference>
<dbReference type="PANTHER" id="PTHR40124:SF1">
    <property type="entry name" value="DISAGGREGATASE RELATED REPEAT PROTEIN"/>
    <property type="match status" value="1"/>
</dbReference>
<protein>
    <submittedName>
        <fullName evidence="5">Polysaccharide lyase</fullName>
    </submittedName>
</protein>
<dbReference type="Pfam" id="PF18962">
    <property type="entry name" value="Por_Secre_tail"/>
    <property type="match status" value="1"/>
</dbReference>
<evidence type="ECO:0000259" key="3">
    <source>
        <dbReference type="Pfam" id="PF18962"/>
    </source>
</evidence>
<evidence type="ECO:0000313" key="5">
    <source>
        <dbReference type="EMBL" id="MFD0862244.1"/>
    </source>
</evidence>
<evidence type="ECO:0000313" key="6">
    <source>
        <dbReference type="Proteomes" id="UP001596978"/>
    </source>
</evidence>
<evidence type="ECO:0000256" key="1">
    <source>
        <dbReference type="ARBA" id="ARBA00022729"/>
    </source>
</evidence>
<reference evidence="6" key="1">
    <citation type="journal article" date="2019" name="Int. J. Syst. Evol. Microbiol.">
        <title>The Global Catalogue of Microorganisms (GCM) 10K type strain sequencing project: providing services to taxonomists for standard genome sequencing and annotation.</title>
        <authorList>
            <consortium name="The Broad Institute Genomics Platform"/>
            <consortium name="The Broad Institute Genome Sequencing Center for Infectious Disease"/>
            <person name="Wu L."/>
            <person name="Ma J."/>
        </authorList>
    </citation>
    <scope>NUCLEOTIDE SEQUENCE [LARGE SCALE GENOMIC DNA]</scope>
    <source>
        <strain evidence="6">CCUG 62952</strain>
    </source>
</reference>
<dbReference type="Pfam" id="PF21294">
    <property type="entry name" value="Polysacc_lyase_14"/>
    <property type="match status" value="1"/>
</dbReference>
<feature type="domain" description="Secretion system C-terminal sorting" evidence="3">
    <location>
        <begin position="552"/>
        <end position="624"/>
    </location>
</feature>
<dbReference type="Proteomes" id="UP001596978">
    <property type="component" value="Unassembled WGS sequence"/>
</dbReference>
<evidence type="ECO:0000259" key="4">
    <source>
        <dbReference type="Pfam" id="PF21294"/>
    </source>
</evidence>
<dbReference type="Pfam" id="PF17957">
    <property type="entry name" value="Big_7"/>
    <property type="match status" value="1"/>
</dbReference>
<dbReference type="EMBL" id="JBHTJH010000004">
    <property type="protein sequence ID" value="MFD0862244.1"/>
    <property type="molecule type" value="Genomic_DNA"/>
</dbReference>
<name>A0ABW3CWU7_9FLAO</name>
<dbReference type="InterPro" id="IPR013783">
    <property type="entry name" value="Ig-like_fold"/>
</dbReference>
<comment type="caution">
    <text evidence="5">The sequence shown here is derived from an EMBL/GenBank/DDBJ whole genome shotgun (WGS) entry which is preliminary data.</text>
</comment>
<keyword evidence="1 2" id="KW-0732">Signal</keyword>
<dbReference type="Gene3D" id="2.60.40.10">
    <property type="entry name" value="Immunoglobulins"/>
    <property type="match status" value="1"/>
</dbReference>
<keyword evidence="5" id="KW-0456">Lyase</keyword>